<dbReference type="AlphaFoldDB" id="A0A6J7GGD3"/>
<accession>A0A6J7GGD3</accession>
<dbReference type="InterPro" id="IPR007221">
    <property type="entry name" value="MreC"/>
</dbReference>
<evidence type="ECO:0000256" key="6">
    <source>
        <dbReference type="SAM" id="MobiDB-lite"/>
    </source>
</evidence>
<dbReference type="InterPro" id="IPR042175">
    <property type="entry name" value="Cell/Rod_MreC_2"/>
</dbReference>
<evidence type="ECO:0000256" key="2">
    <source>
        <dbReference type="ARBA" id="ARBA00013855"/>
    </source>
</evidence>
<dbReference type="GO" id="GO:0005886">
    <property type="term" value="C:plasma membrane"/>
    <property type="evidence" value="ECO:0007669"/>
    <property type="project" value="TreeGrafter"/>
</dbReference>
<evidence type="ECO:0000256" key="4">
    <source>
        <dbReference type="ARBA" id="ARBA00032089"/>
    </source>
</evidence>
<feature type="domain" description="Rod shape-determining protein MreC beta-barrel core" evidence="7">
    <location>
        <begin position="122"/>
        <end position="280"/>
    </location>
</feature>
<feature type="coiled-coil region" evidence="5">
    <location>
        <begin position="64"/>
        <end position="91"/>
    </location>
</feature>
<dbReference type="Gene3D" id="2.40.10.340">
    <property type="entry name" value="Rod shape-determining protein MreC, domain 1"/>
    <property type="match status" value="1"/>
</dbReference>
<comment type="similarity">
    <text evidence="1">Belongs to the MreC family.</text>
</comment>
<dbReference type="Gene3D" id="2.40.10.350">
    <property type="entry name" value="Rod shape-determining protein MreC, domain 2"/>
    <property type="match status" value="1"/>
</dbReference>
<reference evidence="8" key="1">
    <citation type="submission" date="2020-05" db="EMBL/GenBank/DDBJ databases">
        <authorList>
            <person name="Chiriac C."/>
            <person name="Salcher M."/>
            <person name="Ghai R."/>
            <person name="Kavagutti S V."/>
        </authorList>
    </citation>
    <scope>NUCLEOTIDE SEQUENCE</scope>
</reference>
<organism evidence="8">
    <name type="scientific">freshwater metagenome</name>
    <dbReference type="NCBI Taxonomy" id="449393"/>
    <lineage>
        <taxon>unclassified sequences</taxon>
        <taxon>metagenomes</taxon>
        <taxon>ecological metagenomes</taxon>
    </lineage>
</organism>
<evidence type="ECO:0000256" key="5">
    <source>
        <dbReference type="SAM" id="Coils"/>
    </source>
</evidence>
<feature type="region of interest" description="Disordered" evidence="6">
    <location>
        <begin position="287"/>
        <end position="336"/>
    </location>
</feature>
<evidence type="ECO:0000256" key="3">
    <source>
        <dbReference type="ARBA" id="ARBA00022960"/>
    </source>
</evidence>
<dbReference type="PANTHER" id="PTHR34138">
    <property type="entry name" value="CELL SHAPE-DETERMINING PROTEIN MREC"/>
    <property type="match status" value="1"/>
</dbReference>
<evidence type="ECO:0000256" key="1">
    <source>
        <dbReference type="ARBA" id="ARBA00009369"/>
    </source>
</evidence>
<keyword evidence="5" id="KW-0175">Coiled coil</keyword>
<sequence length="336" mass="34143">MIDPAARRRRRLILAALVAVSLVLITAGFGASGGSSGGPVGALGEGASKIAKPVRDLVRWFGDTIDAKGDVEDLRREAARLREQNGDLRARENRLPQIRRLLQFDQDAALRISSMEPVTASVVGQSPTAWASTIRIDKGTTDGIEVDQPVVGPQGAGAGLVGFVTTARASSSVVTMLPTPGQSIGAKLEGRGTVLTVQGAGAGTSTDLELQYAPSSVSIRRGALVVTSGTNVDPNAPESKAPPGIPIGRITRVSKAGEDGQIGHLRPLVDLRALELVQVLTKRVDGNRAAPRTSGSSTSGSGTSGSGTSGANTSTTTTTGSAPAQTGTAAPSNGTG</sequence>
<dbReference type="EMBL" id="CAFBMK010000040">
    <property type="protein sequence ID" value="CAB4907397.1"/>
    <property type="molecule type" value="Genomic_DNA"/>
</dbReference>
<dbReference type="GO" id="GO:0008360">
    <property type="term" value="P:regulation of cell shape"/>
    <property type="evidence" value="ECO:0007669"/>
    <property type="project" value="UniProtKB-KW"/>
</dbReference>
<feature type="compositionally biased region" description="Low complexity" evidence="6">
    <location>
        <begin position="289"/>
        <end position="301"/>
    </location>
</feature>
<protein>
    <recommendedName>
        <fullName evidence="2">Cell shape-determining protein MreC</fullName>
    </recommendedName>
    <alternativeName>
        <fullName evidence="4">Cell shape protein MreC</fullName>
    </alternativeName>
</protein>
<dbReference type="PANTHER" id="PTHR34138:SF1">
    <property type="entry name" value="CELL SHAPE-DETERMINING PROTEIN MREC"/>
    <property type="match status" value="1"/>
</dbReference>
<keyword evidence="3" id="KW-0133">Cell shape</keyword>
<proteinExistence type="inferred from homology"/>
<evidence type="ECO:0000313" key="8">
    <source>
        <dbReference type="EMBL" id="CAB4907397.1"/>
    </source>
</evidence>
<dbReference type="InterPro" id="IPR042177">
    <property type="entry name" value="Cell/Rod_1"/>
</dbReference>
<dbReference type="InterPro" id="IPR055342">
    <property type="entry name" value="MreC_beta-barrel_core"/>
</dbReference>
<feature type="compositionally biased region" description="Low complexity" evidence="6">
    <location>
        <begin position="309"/>
        <end position="336"/>
    </location>
</feature>
<dbReference type="Pfam" id="PF04085">
    <property type="entry name" value="MreC"/>
    <property type="match status" value="1"/>
</dbReference>
<evidence type="ECO:0000259" key="7">
    <source>
        <dbReference type="Pfam" id="PF04085"/>
    </source>
</evidence>
<name>A0A6J7GGD3_9ZZZZ</name>
<gene>
    <name evidence="8" type="ORF">UFOPK3564_00987</name>
</gene>